<organism evidence="2 3">
    <name type="scientific">Methylomusa anaerophila</name>
    <dbReference type="NCBI Taxonomy" id="1930071"/>
    <lineage>
        <taxon>Bacteria</taxon>
        <taxon>Bacillati</taxon>
        <taxon>Bacillota</taxon>
        <taxon>Negativicutes</taxon>
        <taxon>Selenomonadales</taxon>
        <taxon>Sporomusaceae</taxon>
        <taxon>Methylomusa</taxon>
    </lineage>
</organism>
<accession>A0A348AR17</accession>
<keyword evidence="3" id="KW-1185">Reference proteome</keyword>
<gene>
    <name evidence="2" type="ORF">MAMMFC1_04232</name>
</gene>
<proteinExistence type="predicted"/>
<dbReference type="RefSeq" id="WP_232035851.1">
    <property type="nucleotide sequence ID" value="NZ_AP018449.1"/>
</dbReference>
<reference evidence="2 3" key="1">
    <citation type="journal article" date="2018" name="Int. J. Syst. Evol. Microbiol.">
        <title>Methylomusa anaerophila gen. nov., sp. nov., an anaerobic methanol-utilizing bacterium isolated from a microbial fuel cell.</title>
        <authorList>
            <person name="Amano N."/>
            <person name="Yamamuro A."/>
            <person name="Miyahara M."/>
            <person name="Kouzuma A."/>
            <person name="Abe T."/>
            <person name="Watanabe K."/>
        </authorList>
    </citation>
    <scope>NUCLEOTIDE SEQUENCE [LARGE SCALE GENOMIC DNA]</scope>
    <source>
        <strain evidence="2 3">MMFC1</strain>
    </source>
</reference>
<evidence type="ECO:0000259" key="1">
    <source>
        <dbReference type="Pfam" id="PF09345"/>
    </source>
</evidence>
<dbReference type="InterPro" id="IPR018530">
    <property type="entry name" value="SiaC"/>
</dbReference>
<dbReference type="AlphaFoldDB" id="A0A348AR17"/>
<sequence length="128" mass="14733">MERLYRTGTKSSPEIDFSPETGVLRVTGQSYPENTSGFYQDIFVWLKDYLAVTGHRIVVEINISYMNTSSTKCLMDMVYMLEDAFNGGSDICVNWYYSTKNRSMRECGEEFGEELSLEFNLIPLESSR</sequence>
<name>A0A348AR17_9FIRM</name>
<evidence type="ECO:0000313" key="3">
    <source>
        <dbReference type="Proteomes" id="UP000276437"/>
    </source>
</evidence>
<dbReference type="KEGG" id="mana:MAMMFC1_04232"/>
<dbReference type="Pfam" id="PF09345">
    <property type="entry name" value="SiaC"/>
    <property type="match status" value="1"/>
</dbReference>
<feature type="domain" description="SiaC family regulatory phosphoprotein" evidence="1">
    <location>
        <begin position="8"/>
        <end position="123"/>
    </location>
</feature>
<protein>
    <recommendedName>
        <fullName evidence="1">SiaC family regulatory phosphoprotein domain-containing protein</fullName>
    </recommendedName>
</protein>
<evidence type="ECO:0000313" key="2">
    <source>
        <dbReference type="EMBL" id="BBB93515.1"/>
    </source>
</evidence>
<dbReference type="Proteomes" id="UP000276437">
    <property type="component" value="Chromosome"/>
</dbReference>
<dbReference type="EMBL" id="AP018449">
    <property type="protein sequence ID" value="BBB93515.1"/>
    <property type="molecule type" value="Genomic_DNA"/>
</dbReference>